<feature type="chain" id="PRO_5047330746" description="Lipoprotein" evidence="2">
    <location>
        <begin position="29"/>
        <end position="269"/>
    </location>
</feature>
<evidence type="ECO:0008006" key="5">
    <source>
        <dbReference type="Google" id="ProtNLM"/>
    </source>
</evidence>
<organism evidence="3 4">
    <name type="scientific">Pseudohoeflea coraliihabitans</name>
    <dbReference type="NCBI Taxonomy" id="2860393"/>
    <lineage>
        <taxon>Bacteria</taxon>
        <taxon>Pseudomonadati</taxon>
        <taxon>Pseudomonadota</taxon>
        <taxon>Alphaproteobacteria</taxon>
        <taxon>Hyphomicrobiales</taxon>
        <taxon>Rhizobiaceae</taxon>
        <taxon>Pseudohoeflea</taxon>
    </lineage>
</organism>
<feature type="signal peptide" evidence="2">
    <location>
        <begin position="1"/>
        <end position="28"/>
    </location>
</feature>
<reference evidence="3" key="1">
    <citation type="submission" date="2021-07" db="EMBL/GenBank/DDBJ databases">
        <title>Pseudohoeflea marina sp. nov. a polyhydroxyalcanoate-producing bacterium.</title>
        <authorList>
            <person name="Zheng W."/>
            <person name="Yu S."/>
            <person name="Huang Y."/>
        </authorList>
    </citation>
    <scope>NUCLEOTIDE SEQUENCE</scope>
    <source>
        <strain evidence="3">DP4N28-3</strain>
    </source>
</reference>
<keyword evidence="4" id="KW-1185">Reference proteome</keyword>
<dbReference type="PROSITE" id="PS51257">
    <property type="entry name" value="PROKAR_LIPOPROTEIN"/>
    <property type="match status" value="1"/>
</dbReference>
<name>A0ABS6WRH3_9HYPH</name>
<comment type="caution">
    <text evidence="3">The sequence shown here is derived from an EMBL/GenBank/DDBJ whole genome shotgun (WGS) entry which is preliminary data.</text>
</comment>
<proteinExistence type="predicted"/>
<evidence type="ECO:0000313" key="3">
    <source>
        <dbReference type="EMBL" id="MBW3098530.1"/>
    </source>
</evidence>
<accession>A0ABS6WRH3</accession>
<evidence type="ECO:0000256" key="2">
    <source>
        <dbReference type="SAM" id="SignalP"/>
    </source>
</evidence>
<feature type="region of interest" description="Disordered" evidence="1">
    <location>
        <begin position="216"/>
        <end position="255"/>
    </location>
</feature>
<keyword evidence="2" id="KW-0732">Signal</keyword>
<evidence type="ECO:0000313" key="4">
    <source>
        <dbReference type="Proteomes" id="UP001430804"/>
    </source>
</evidence>
<evidence type="ECO:0000256" key="1">
    <source>
        <dbReference type="SAM" id="MobiDB-lite"/>
    </source>
</evidence>
<feature type="compositionally biased region" description="Low complexity" evidence="1">
    <location>
        <begin position="234"/>
        <end position="246"/>
    </location>
</feature>
<protein>
    <recommendedName>
        <fullName evidence="5">Lipoprotein</fullName>
    </recommendedName>
</protein>
<dbReference type="Proteomes" id="UP001430804">
    <property type="component" value="Unassembled WGS sequence"/>
</dbReference>
<dbReference type="RefSeq" id="WP_219202612.1">
    <property type="nucleotide sequence ID" value="NZ_JAHWQX010000003.1"/>
</dbReference>
<sequence length="269" mass="27878">MTPRFCQIATAVRGVLIVILALTLAACAARPKPPATYPAFPVAVRSVQVTAGDPAREPFARDLAQKARRTLGRTNAETGTDADLHLFIREWMAQAGGTAIRIDLYLIEPGTGRVLHAAPMHHRQPDEAGLVASLIADLRHRLGLAGTPPVALDAAKRSVARPVKRPVVAGSGRTTDAEAVAVFAGSAQAADPLLDGTVTPTTTVVPVVTTSQLPARTIDTSKPLLAPPTPQSTPQPAGATSGSDMTGGDDGDIEPCIVTLENDCAALTD</sequence>
<dbReference type="EMBL" id="JAHWQX010000003">
    <property type="protein sequence ID" value="MBW3098530.1"/>
    <property type="molecule type" value="Genomic_DNA"/>
</dbReference>
<gene>
    <name evidence="3" type="ORF">KY465_14700</name>
</gene>